<dbReference type="Gene3D" id="3.40.190.10">
    <property type="entry name" value="Periplasmic binding protein-like II"/>
    <property type="match status" value="2"/>
</dbReference>
<dbReference type="SUPFAM" id="SSF53850">
    <property type="entry name" value="Periplasmic binding protein-like II"/>
    <property type="match status" value="1"/>
</dbReference>
<feature type="signal peptide" evidence="2">
    <location>
        <begin position="1"/>
        <end position="37"/>
    </location>
</feature>
<gene>
    <name evidence="4" type="ORF">GC097_02445</name>
</gene>
<evidence type="ECO:0000313" key="4">
    <source>
        <dbReference type="EMBL" id="NOU98882.1"/>
    </source>
</evidence>
<feature type="compositionally biased region" description="Polar residues" evidence="1">
    <location>
        <begin position="52"/>
        <end position="62"/>
    </location>
</feature>
<evidence type="ECO:0000313" key="5">
    <source>
        <dbReference type="Proteomes" id="UP000618579"/>
    </source>
</evidence>
<dbReference type="InterPro" id="IPR050490">
    <property type="entry name" value="Bact_solute-bd_prot1"/>
</dbReference>
<protein>
    <submittedName>
        <fullName evidence="4">DUF3502 domain-containing protein</fullName>
    </submittedName>
</protein>
<feature type="chain" id="PRO_5045500551" evidence="2">
    <location>
        <begin position="38"/>
        <end position="543"/>
    </location>
</feature>
<accession>A0ABX1ZHG9</accession>
<proteinExistence type="predicted"/>
<dbReference type="EMBL" id="WHNZ01000010">
    <property type="protein sequence ID" value="NOU98882.1"/>
    <property type="molecule type" value="Genomic_DNA"/>
</dbReference>
<evidence type="ECO:0000259" key="3">
    <source>
        <dbReference type="Pfam" id="PF12010"/>
    </source>
</evidence>
<organism evidence="4 5">
    <name type="scientific">Paenibacillus planticolens</name>
    <dbReference type="NCBI Taxonomy" id="2654976"/>
    <lineage>
        <taxon>Bacteria</taxon>
        <taxon>Bacillati</taxon>
        <taxon>Bacillota</taxon>
        <taxon>Bacilli</taxon>
        <taxon>Bacillales</taxon>
        <taxon>Paenibacillaceae</taxon>
        <taxon>Paenibacillus</taxon>
    </lineage>
</organism>
<reference evidence="4 5" key="1">
    <citation type="submission" date="2019-10" db="EMBL/GenBank/DDBJ databases">
        <title>Description of Paenibacillus pedi sp. nov.</title>
        <authorList>
            <person name="Carlier A."/>
            <person name="Qi S."/>
        </authorList>
    </citation>
    <scope>NUCLEOTIDE SEQUENCE [LARGE SCALE GENOMIC DNA]</scope>
    <source>
        <strain evidence="4 5">LMG 31457</strain>
    </source>
</reference>
<dbReference type="PANTHER" id="PTHR43649:SF17">
    <property type="entry name" value="ABC TRANSPORTER SOLUTE BINDING PROTEIN-SUGAR TRANSPORT"/>
    <property type="match status" value="1"/>
</dbReference>
<dbReference type="PANTHER" id="PTHR43649">
    <property type="entry name" value="ARABINOSE-BINDING PROTEIN-RELATED"/>
    <property type="match status" value="1"/>
</dbReference>
<dbReference type="InterPro" id="IPR022627">
    <property type="entry name" value="DUF3502"/>
</dbReference>
<comment type="caution">
    <text evidence="4">The sequence shown here is derived from an EMBL/GenBank/DDBJ whole genome shotgun (WGS) entry which is preliminary data.</text>
</comment>
<feature type="domain" description="DUF3502" evidence="3">
    <location>
        <begin position="471"/>
        <end position="539"/>
    </location>
</feature>
<evidence type="ECO:0000256" key="1">
    <source>
        <dbReference type="SAM" id="MobiDB-lite"/>
    </source>
</evidence>
<sequence length="543" mass="61933">MKLQSMRIKKKEDKMLKQKKKIASAIALSLIVPLALAGCGTDTTSGKKEEVSPSQTAQVKGQQNEQPVELTFYIANSPVKDMDRIMEAANKIIKEKINATLKLVVTDWSTYPQKVNLMISSGEPFDLAFTGSFGELNYFQNASKGAFKDITELLDKYAPTTKSRVPENIWQGIKVNGKIFGSINYQVWGMAGARGVQLRKDFVDKYQFDWKSAKKWEDLTPFLDAVKKGEPDMIPWEYSIQQDNFADMSVVYGMDSVGDNKIPGWVRYNDKDIKVINQYETQEYKDYLKLFRSWYQKGYIKKDAATMKDYVPDRKAKRIAALYANPYPDLVDMPELSTSSFMAMAPPDDKVYSYTKRFTEPFISANTPSTALVAVGANSKHPEKAVQLIELLNTNDELFHLLAFGQDGKDYKKIGEKKIDMIKDQYNFNWSEWEIGQSYGRMLWDQNTDVESREKSLNIIYQADKTAMISPVMGFVFNTEPVKTQMANVDATLKELLYALDSGTADPDKYYEEFIKKLKNAGADDIIAEKQKQINEWRKQNGK</sequence>
<keyword evidence="2" id="KW-0732">Signal</keyword>
<feature type="region of interest" description="Disordered" evidence="1">
    <location>
        <begin position="43"/>
        <end position="62"/>
    </location>
</feature>
<dbReference type="Pfam" id="PF12010">
    <property type="entry name" value="DUF3502"/>
    <property type="match status" value="1"/>
</dbReference>
<dbReference type="Proteomes" id="UP000618579">
    <property type="component" value="Unassembled WGS sequence"/>
</dbReference>
<evidence type="ECO:0000256" key="2">
    <source>
        <dbReference type="SAM" id="SignalP"/>
    </source>
</evidence>
<keyword evidence="5" id="KW-1185">Reference proteome</keyword>
<name>A0ABX1ZHG9_9BACL</name>